<dbReference type="Pfam" id="PF00917">
    <property type="entry name" value="MATH"/>
    <property type="match status" value="1"/>
</dbReference>
<dbReference type="InterPro" id="IPR002083">
    <property type="entry name" value="MATH/TRAF_dom"/>
</dbReference>
<gene>
    <name evidence="2" type="ORF">PMAYCL1PPCAC_24802</name>
</gene>
<reference evidence="3" key="1">
    <citation type="submission" date="2022-10" db="EMBL/GenBank/DDBJ databases">
        <title>Genome assembly of Pristionchus species.</title>
        <authorList>
            <person name="Yoshida K."/>
            <person name="Sommer R.J."/>
        </authorList>
    </citation>
    <scope>NUCLEOTIDE SEQUENCE [LARGE SCALE GENOMIC DNA]</scope>
    <source>
        <strain evidence="3">RS5460</strain>
    </source>
</reference>
<evidence type="ECO:0000313" key="3">
    <source>
        <dbReference type="Proteomes" id="UP001328107"/>
    </source>
</evidence>
<evidence type="ECO:0000259" key="1">
    <source>
        <dbReference type="Pfam" id="PF00917"/>
    </source>
</evidence>
<protein>
    <recommendedName>
        <fullName evidence="1">MATH domain-containing protein</fullName>
    </recommendedName>
</protein>
<dbReference type="SUPFAM" id="SSF49599">
    <property type="entry name" value="TRAF domain-like"/>
    <property type="match status" value="1"/>
</dbReference>
<evidence type="ECO:0000313" key="2">
    <source>
        <dbReference type="EMBL" id="GMR54607.1"/>
    </source>
</evidence>
<dbReference type="Proteomes" id="UP001328107">
    <property type="component" value="Unassembled WGS sequence"/>
</dbReference>
<proteinExistence type="predicted"/>
<accession>A0AAN5D2M5</accession>
<keyword evidence="3" id="KW-1185">Reference proteome</keyword>
<dbReference type="Gene3D" id="2.60.210.10">
    <property type="entry name" value="Apoptosis, Tumor Necrosis Factor Receptor Associated Protein 2, Chain A"/>
    <property type="match status" value="1"/>
</dbReference>
<comment type="caution">
    <text evidence="2">The sequence shown here is derived from an EMBL/GenBank/DDBJ whole genome shotgun (WGS) entry which is preliminary data.</text>
</comment>
<dbReference type="InterPro" id="IPR008974">
    <property type="entry name" value="TRAF-like"/>
</dbReference>
<organism evidence="2 3">
    <name type="scientific">Pristionchus mayeri</name>
    <dbReference type="NCBI Taxonomy" id="1317129"/>
    <lineage>
        <taxon>Eukaryota</taxon>
        <taxon>Metazoa</taxon>
        <taxon>Ecdysozoa</taxon>
        <taxon>Nematoda</taxon>
        <taxon>Chromadorea</taxon>
        <taxon>Rhabditida</taxon>
        <taxon>Rhabditina</taxon>
        <taxon>Diplogasteromorpha</taxon>
        <taxon>Diplogasteroidea</taxon>
        <taxon>Neodiplogasteridae</taxon>
        <taxon>Pristionchus</taxon>
    </lineage>
</organism>
<feature type="domain" description="MATH" evidence="1">
    <location>
        <begin position="21"/>
        <end position="124"/>
    </location>
</feature>
<name>A0AAN5D2M5_9BILA</name>
<sequence length="131" mass="15515">VDKVDMSRTLPDGIIRFEADKDNEERVTHEINLRGVPWKVVLVTNDLSVILNCTHKQITPWRADFDADFTIVNSDNNRKNLTHKERSYAERDHNRTFVDLDAWWNPIEEEEGYIDDGKITIEVRFWVRSMK</sequence>
<feature type="non-terminal residue" evidence="2">
    <location>
        <position position="131"/>
    </location>
</feature>
<feature type="non-terminal residue" evidence="2">
    <location>
        <position position="1"/>
    </location>
</feature>
<dbReference type="AlphaFoldDB" id="A0AAN5D2M5"/>
<dbReference type="EMBL" id="BTRK01000005">
    <property type="protein sequence ID" value="GMR54607.1"/>
    <property type="molecule type" value="Genomic_DNA"/>
</dbReference>